<comment type="caution">
    <text evidence="1">The sequence shown here is derived from an EMBL/GenBank/DDBJ whole genome shotgun (WGS) entry which is preliminary data.</text>
</comment>
<evidence type="ECO:0000313" key="1">
    <source>
        <dbReference type="EMBL" id="CAI8009772.1"/>
    </source>
</evidence>
<gene>
    <name evidence="1" type="ORF">GBAR_LOCUS6533</name>
</gene>
<dbReference type="PANTHER" id="PTHR40267">
    <property type="entry name" value="BLR3294 PROTEIN"/>
    <property type="match status" value="1"/>
</dbReference>
<reference evidence="1" key="1">
    <citation type="submission" date="2023-03" db="EMBL/GenBank/DDBJ databases">
        <authorList>
            <person name="Steffen K."/>
            <person name="Cardenas P."/>
        </authorList>
    </citation>
    <scope>NUCLEOTIDE SEQUENCE</scope>
</reference>
<evidence type="ECO:0000313" key="2">
    <source>
        <dbReference type="Proteomes" id="UP001174909"/>
    </source>
</evidence>
<dbReference type="Gene3D" id="3.40.50.12500">
    <property type="match status" value="1"/>
</dbReference>
<dbReference type="PANTHER" id="PTHR40267:SF1">
    <property type="entry name" value="BLR3294 PROTEIN"/>
    <property type="match status" value="1"/>
</dbReference>
<accession>A0AA35RF23</accession>
<dbReference type="PIRSF" id="PIRSF015736">
    <property type="entry name" value="MI"/>
    <property type="match status" value="1"/>
</dbReference>
<dbReference type="Proteomes" id="UP001174909">
    <property type="component" value="Unassembled WGS sequence"/>
</dbReference>
<dbReference type="InterPro" id="IPR053714">
    <property type="entry name" value="Iso_Racemase_Enz_sf"/>
</dbReference>
<protein>
    <submittedName>
        <fullName evidence="1">Arylmalonate decarboxylase</fullName>
    </submittedName>
</protein>
<dbReference type="AlphaFoldDB" id="A0AA35RF23"/>
<dbReference type="InterPro" id="IPR026286">
    <property type="entry name" value="MaiA/AMDase"/>
</dbReference>
<name>A0AA35RF23_GEOBA</name>
<proteinExistence type="predicted"/>
<dbReference type="Pfam" id="PF17645">
    <property type="entry name" value="Amdase"/>
    <property type="match status" value="1"/>
</dbReference>
<keyword evidence="2" id="KW-1185">Reference proteome</keyword>
<organism evidence="1 2">
    <name type="scientific">Geodia barretti</name>
    <name type="common">Barrett's horny sponge</name>
    <dbReference type="NCBI Taxonomy" id="519541"/>
    <lineage>
        <taxon>Eukaryota</taxon>
        <taxon>Metazoa</taxon>
        <taxon>Porifera</taxon>
        <taxon>Demospongiae</taxon>
        <taxon>Heteroscleromorpha</taxon>
        <taxon>Tetractinellida</taxon>
        <taxon>Astrophorina</taxon>
        <taxon>Geodiidae</taxon>
        <taxon>Geodia</taxon>
    </lineage>
</organism>
<sequence>MRNTRSDVDDSKAMLQHVERAADELGSAHADVIAFACTASSFVAGVEGEIELRDRIERAGKAKAVTTSGSVAGALRTLGVRRVAVATPYPDELNVLEKQFLEDEGIEVLTIAGMGIVDAFSIGKVTPQETYEFARRVWQADADGMFISCTNLRTIDVLARLETELGVPVISSNLATCWGCLRALGHHDPIDGYGRLLSERHSA</sequence>
<dbReference type="EMBL" id="CASHTH010000991">
    <property type="protein sequence ID" value="CAI8009772.1"/>
    <property type="molecule type" value="Genomic_DNA"/>
</dbReference>